<feature type="transmembrane region" description="Helical" evidence="9">
    <location>
        <begin position="285"/>
        <end position="302"/>
    </location>
</feature>
<comment type="caution">
    <text evidence="11">The sequence shown here is derived from an EMBL/GenBank/DDBJ whole genome shotgun (WGS) entry which is preliminary data.</text>
</comment>
<dbReference type="Proteomes" id="UP001190700">
    <property type="component" value="Unassembled WGS sequence"/>
</dbReference>
<keyword evidence="9" id="KW-0414">Isoprene biosynthesis</keyword>
<keyword evidence="7 9" id="KW-0472">Membrane</keyword>
<proteinExistence type="inferred from homology"/>
<dbReference type="EMBL" id="LGRX02013988">
    <property type="protein sequence ID" value="KAK3265341.1"/>
    <property type="molecule type" value="Genomic_DNA"/>
</dbReference>
<evidence type="ECO:0000256" key="5">
    <source>
        <dbReference type="ARBA" id="ARBA00022692"/>
    </source>
</evidence>
<evidence type="ECO:0000256" key="2">
    <source>
        <dbReference type="ARBA" id="ARBA00004141"/>
    </source>
</evidence>
<dbReference type="GO" id="GO:0005743">
    <property type="term" value="C:mitochondrial inner membrane"/>
    <property type="evidence" value="ECO:0007669"/>
    <property type="project" value="UniProtKB-SubCell"/>
</dbReference>
<dbReference type="Gene3D" id="1.20.120.1780">
    <property type="entry name" value="UbiA prenyltransferase"/>
    <property type="match status" value="1"/>
</dbReference>
<dbReference type="GO" id="GO:0102930">
    <property type="term" value="F:4-hydroxybenzoate geranyltransferase activity"/>
    <property type="evidence" value="ECO:0007669"/>
    <property type="project" value="UniProtKB-EC"/>
</dbReference>
<dbReference type="InterPro" id="IPR039653">
    <property type="entry name" value="Prenyltransferase"/>
</dbReference>
<dbReference type="InterPro" id="IPR030470">
    <property type="entry name" value="UbiA_prenylTrfase_CS"/>
</dbReference>
<gene>
    <name evidence="11" type="ORF">CYMTET_25967</name>
</gene>
<keyword evidence="9" id="KW-0831">Ubiquinone biosynthesis</keyword>
<evidence type="ECO:0000256" key="6">
    <source>
        <dbReference type="ARBA" id="ARBA00022989"/>
    </source>
</evidence>
<keyword evidence="9" id="KW-0496">Mitochondrion</keyword>
<dbReference type="InterPro" id="IPR044878">
    <property type="entry name" value="UbiA_sf"/>
</dbReference>
<comment type="subcellular location">
    <subcellularLocation>
        <location evidence="2">Membrane</location>
        <topology evidence="2">Multi-pass membrane protein</topology>
    </subcellularLocation>
    <subcellularLocation>
        <location evidence="9">Mitochondrion inner membrane</location>
        <topology evidence="9">Multi-pass membrane protein</topology>
        <orientation evidence="9">Matrix side</orientation>
    </subcellularLocation>
</comment>
<comment type="function">
    <text evidence="9">Catalyzes the prenylation of para-hydroxybenzoate (PHB) with an all-trans polyprenyl group. Mediates the second step in the final reaction sequence of coenzyme Q (CoQ) biosynthesis, which is the condensation of the polyisoprenoid side chain with PHB, generating the first membrane-bound Q intermediate.</text>
</comment>
<dbReference type="GO" id="GO:0008299">
    <property type="term" value="P:isoprenoid biosynthetic process"/>
    <property type="evidence" value="ECO:0007669"/>
    <property type="project" value="UniProtKB-UniRule"/>
</dbReference>
<comment type="catalytic activity">
    <reaction evidence="9">
        <text>an all-trans-polyprenyl diphosphate + 4-hydroxybenzoate = a 4-hydroxy-3-(all-trans-polyprenyl)benzoate + diphosphate</text>
        <dbReference type="Rhea" id="RHEA:44504"/>
        <dbReference type="Rhea" id="RHEA-COMP:9514"/>
        <dbReference type="Rhea" id="RHEA-COMP:9564"/>
        <dbReference type="ChEBI" id="CHEBI:17879"/>
        <dbReference type="ChEBI" id="CHEBI:33019"/>
        <dbReference type="ChEBI" id="CHEBI:58914"/>
        <dbReference type="ChEBI" id="CHEBI:78396"/>
        <dbReference type="EC" id="2.5.1.39"/>
    </reaction>
</comment>
<dbReference type="CDD" id="cd13959">
    <property type="entry name" value="PT_UbiA_COQ2"/>
    <property type="match status" value="1"/>
</dbReference>
<dbReference type="HAMAP" id="MF_01635">
    <property type="entry name" value="UbiA"/>
    <property type="match status" value="1"/>
</dbReference>
<keyword evidence="12" id="KW-1185">Reference proteome</keyword>
<feature type="transmembrane region" description="Helical" evidence="9">
    <location>
        <begin position="232"/>
        <end position="251"/>
    </location>
</feature>
<evidence type="ECO:0000256" key="9">
    <source>
        <dbReference type="HAMAP-Rule" id="MF_03189"/>
    </source>
</evidence>
<dbReference type="Pfam" id="PF01040">
    <property type="entry name" value="UbiA"/>
    <property type="match status" value="1"/>
</dbReference>
<protein>
    <recommendedName>
        <fullName evidence="9">4-hydroxybenzoate polyprenyltransferase, mitochondrial</fullName>
        <shortName evidence="9">4-HB polyprenyltransferase</shortName>
        <ecNumber evidence="9">2.5.1.39</ecNumber>
    </recommendedName>
    <alternativeName>
        <fullName evidence="9">Para-hydroxybenzoate--polyprenyltransferase</fullName>
        <shortName evidence="9">PHB:PPT</shortName>
        <shortName evidence="9">PHB:polyprenyltransferase</shortName>
    </alternativeName>
</protein>
<evidence type="ECO:0000313" key="11">
    <source>
        <dbReference type="EMBL" id="KAK3265341.1"/>
    </source>
</evidence>
<comment type="cofactor">
    <cofactor evidence="1 9">
        <name>Mg(2+)</name>
        <dbReference type="ChEBI" id="CHEBI:18420"/>
    </cofactor>
</comment>
<dbReference type="PROSITE" id="PS00943">
    <property type="entry name" value="UBIA"/>
    <property type="match status" value="1"/>
</dbReference>
<dbReference type="GO" id="GO:0006744">
    <property type="term" value="P:ubiquinone biosynthetic process"/>
    <property type="evidence" value="ECO:0007669"/>
    <property type="project" value="UniProtKB-UniRule"/>
</dbReference>
<dbReference type="FunFam" id="1.10.357.140:FF:000003">
    <property type="entry name" value="4-hydroxybenzoate polyprenyltransferase, mitochondrial"/>
    <property type="match status" value="1"/>
</dbReference>
<dbReference type="EC" id="2.5.1.39" evidence="9"/>
<feature type="transmembrane region" description="Helical" evidence="9">
    <location>
        <begin position="162"/>
        <end position="179"/>
    </location>
</feature>
<evidence type="ECO:0000256" key="4">
    <source>
        <dbReference type="ARBA" id="ARBA00022679"/>
    </source>
</evidence>
<dbReference type="InterPro" id="IPR006370">
    <property type="entry name" value="HB_polyprenyltransferase-like"/>
</dbReference>
<keyword evidence="4 9" id="KW-0808">Transferase</keyword>
<comment type="catalytic activity">
    <reaction evidence="8">
        <text>4-hydroxybenzoate + (2E)-geranyl diphosphate = 3-geranyl-4-hydroxybenzoate + diphosphate</text>
        <dbReference type="Rhea" id="RHEA:27854"/>
        <dbReference type="ChEBI" id="CHEBI:17879"/>
        <dbReference type="ChEBI" id="CHEBI:33019"/>
        <dbReference type="ChEBI" id="CHEBI:58057"/>
        <dbReference type="ChEBI" id="CHEBI:60878"/>
        <dbReference type="EC" id="2.5.1.93"/>
    </reaction>
</comment>
<dbReference type="Gene3D" id="1.10.357.140">
    <property type="entry name" value="UbiA prenyltransferase"/>
    <property type="match status" value="1"/>
</dbReference>
<name>A0AAE0FUB6_9CHLO</name>
<dbReference type="FunFam" id="1.20.120.1780:FF:000001">
    <property type="entry name" value="4-hydroxybenzoate octaprenyltransferase"/>
    <property type="match status" value="1"/>
</dbReference>
<evidence type="ECO:0000256" key="7">
    <source>
        <dbReference type="ARBA" id="ARBA00023136"/>
    </source>
</evidence>
<organism evidence="11 12">
    <name type="scientific">Cymbomonas tetramitiformis</name>
    <dbReference type="NCBI Taxonomy" id="36881"/>
    <lineage>
        <taxon>Eukaryota</taxon>
        <taxon>Viridiplantae</taxon>
        <taxon>Chlorophyta</taxon>
        <taxon>Pyramimonadophyceae</taxon>
        <taxon>Pyramimonadales</taxon>
        <taxon>Pyramimonadaceae</taxon>
        <taxon>Cymbomonas</taxon>
    </lineage>
</organism>
<dbReference type="AlphaFoldDB" id="A0AAE0FUB6"/>
<evidence type="ECO:0000256" key="10">
    <source>
        <dbReference type="SAM" id="MobiDB-lite"/>
    </source>
</evidence>
<keyword evidence="6 9" id="KW-1133">Transmembrane helix</keyword>
<dbReference type="InterPro" id="IPR000537">
    <property type="entry name" value="UbiA_prenyltransferase"/>
</dbReference>
<dbReference type="NCBIfam" id="TIGR01474">
    <property type="entry name" value="ubiA_proteo"/>
    <property type="match status" value="1"/>
</dbReference>
<accession>A0AAE0FUB6</accession>
<evidence type="ECO:0000256" key="3">
    <source>
        <dbReference type="ARBA" id="ARBA00005985"/>
    </source>
</evidence>
<evidence type="ECO:0000256" key="1">
    <source>
        <dbReference type="ARBA" id="ARBA00001946"/>
    </source>
</evidence>
<feature type="transmembrane region" description="Helical" evidence="9">
    <location>
        <begin position="191"/>
        <end position="211"/>
    </location>
</feature>
<keyword evidence="5 9" id="KW-0812">Transmembrane</keyword>
<keyword evidence="9" id="KW-0999">Mitochondrion inner membrane</keyword>
<evidence type="ECO:0000313" key="12">
    <source>
        <dbReference type="Proteomes" id="UP001190700"/>
    </source>
</evidence>
<reference evidence="11 12" key="1">
    <citation type="journal article" date="2015" name="Genome Biol. Evol.">
        <title>Comparative Genomics of a Bacterivorous Green Alga Reveals Evolutionary Causalities and Consequences of Phago-Mixotrophic Mode of Nutrition.</title>
        <authorList>
            <person name="Burns J.A."/>
            <person name="Paasch A."/>
            <person name="Narechania A."/>
            <person name="Kim E."/>
        </authorList>
    </citation>
    <scope>NUCLEOTIDE SEQUENCE [LARGE SCALE GENOMIC DNA]</scope>
    <source>
        <strain evidence="11 12">PLY_AMNH</strain>
    </source>
</reference>
<dbReference type="PANTHER" id="PTHR11048:SF28">
    <property type="entry name" value="4-HYDROXYBENZOATE POLYPRENYLTRANSFERASE, MITOCHONDRIAL"/>
    <property type="match status" value="1"/>
</dbReference>
<feature type="region of interest" description="Disordered" evidence="10">
    <location>
        <begin position="112"/>
        <end position="138"/>
    </location>
</feature>
<evidence type="ECO:0000256" key="8">
    <source>
        <dbReference type="ARBA" id="ARBA00050283"/>
    </source>
</evidence>
<feature type="transmembrane region" description="Helical" evidence="9">
    <location>
        <begin position="308"/>
        <end position="329"/>
    </location>
</feature>
<comment type="similarity">
    <text evidence="3 9">Belongs to the UbiA prenyltransferase family.</text>
</comment>
<sequence>MFRVAEKVSYCFKRRGVGLHTVQVWNSFSQCQNGVDDRLEVFDTPYISRYNSGLFHEPVPMVHSIDKNATELRRRDTETIFSALEEHRNVYGFKKGIFANSLSKSQALITAGPPGTRQYASSKPDDGEPSRPAPEAATGTWIDNCPATLRPYLMLIRADKPIGAALLAWPCFWSIAMAAPPACPPDLHNLLLFGVGAVLLRGAGCTINDMWDRDIDSKVARTRTRPIASGAISPFQALVFLGVQLSFGLGILLQLNWYSQVLGASSLILVATYPLMKRFIDMPQAYLGLTFNWGALLGWAAVHGACDWNVVLPLYAGCIAWTIVYDTIYAHQDKKDDVKVGVRSSALLFGSSTPAWLTGFTVATVAGLACAGSTAGLSWPYYTSLAGMGSHLLWQVHTVDLENPEDCGAKFRSNMYLGALPFSAIIADKLLS</sequence>
<dbReference type="GO" id="GO:0008412">
    <property type="term" value="F:4-hydroxybenzoate polyprenyltransferase activity"/>
    <property type="evidence" value="ECO:0007669"/>
    <property type="project" value="UniProtKB-EC"/>
</dbReference>
<dbReference type="PANTHER" id="PTHR11048">
    <property type="entry name" value="PRENYLTRANSFERASES"/>
    <property type="match status" value="1"/>
</dbReference>
<comment type="pathway">
    <text evidence="9">Cofactor biosynthesis; ubiquinone biosynthesis.</text>
</comment>